<dbReference type="GO" id="GO:0032543">
    <property type="term" value="P:mitochondrial translation"/>
    <property type="evidence" value="ECO:0007669"/>
    <property type="project" value="UniProtKB-UniRule"/>
</dbReference>
<evidence type="ECO:0000313" key="8">
    <source>
        <dbReference type="WBParaSite" id="PSU_v2.g21520.t1"/>
    </source>
</evidence>
<keyword evidence="5" id="KW-0496">Mitochondrion</keyword>
<keyword evidence="1 5" id="KW-0436">Ligase</keyword>
<dbReference type="PANTHER" id="PTHR11659">
    <property type="entry name" value="GLUTAMYL-TRNA GLN AMIDOTRANSFERASE SUBUNIT B MITOCHONDRIAL AND PROKARYOTIC PET112-RELATED"/>
    <property type="match status" value="1"/>
</dbReference>
<dbReference type="HAMAP" id="MF_00121">
    <property type="entry name" value="GatB"/>
    <property type="match status" value="1"/>
</dbReference>
<evidence type="ECO:0000256" key="2">
    <source>
        <dbReference type="ARBA" id="ARBA00022741"/>
    </source>
</evidence>
<dbReference type="GO" id="GO:0005739">
    <property type="term" value="C:mitochondrion"/>
    <property type="evidence" value="ECO:0007669"/>
    <property type="project" value="UniProtKB-SubCell"/>
</dbReference>
<protein>
    <recommendedName>
        <fullName evidence="5">Glutamyl-tRNA(Gln) amidotransferase subunit B, mitochondrial</fullName>
        <shortName evidence="5">Glu-AdT subunit B</shortName>
        <ecNumber evidence="5">6.3.5.-</ecNumber>
    </recommendedName>
</protein>
<dbReference type="AlphaFoldDB" id="A0A914YPY3"/>
<sequence length="510" mass="58471">MLKIKFFKLCFKRFVNTQTTGVTPNVKIEAIIGLEIHTQLLTKSKLFSFAPVHSDAASNSVVSDFDLGVPGTLPSLNKECVQKSLCASLLLKSEIQKVCRFDRKHYFYPDMPFGYQITQQDYPISRGGSFSYYVDDPDKRYRTQTVRLKQIQLEMDSGKTIKADENRLYIDLNRAGVGLIEIVTEPDFHSGADAATFVDQLKMLFVENQICAGELHKGNMRVDANISLCVDGASYPRTEIKNISSIRLMEKAIEKEIKRQTKLLKEGKHIDPVTLQLDETGQATVARSKGDDLDYRFTPEPNLPRLVIESTWVKEAESRLKNSLEYERYIHHYHMKPSAAIELVKNDEKFNFVQKTLPKVNITAEGYFKFLKELEHACGHVAVRFPPNSNGFHHSFVQLLNAFNKNLITKLVFIDLVKRYLQNNIKISVEETIEKEGLKRLHINDHKFLQYFYEICEKNSKVVEKMKSTTGKPQQKAFIKLRNIIVTEANKRISIEDAETAITHHFGVKI</sequence>
<name>A0A914YPY3_9BILA</name>
<keyword evidence="3 5" id="KW-0067">ATP-binding</keyword>
<comment type="similarity">
    <text evidence="5">Belongs to the GatB/GatE family. GatB subfamily.</text>
</comment>
<proteinExistence type="inferred from homology"/>
<dbReference type="Pfam" id="PF02934">
    <property type="entry name" value="GatB_N"/>
    <property type="match status" value="1"/>
</dbReference>
<keyword evidence="7" id="KW-1185">Reference proteome</keyword>
<dbReference type="WBParaSite" id="PSU_v2.g21520.t1">
    <property type="protein sequence ID" value="PSU_v2.g21520.t1"/>
    <property type="gene ID" value="PSU_v2.g21520"/>
</dbReference>
<dbReference type="InterPro" id="IPR004413">
    <property type="entry name" value="GatB"/>
</dbReference>
<dbReference type="InterPro" id="IPR006075">
    <property type="entry name" value="Asn/Gln-tRNA_Trfase_suB/E_cat"/>
</dbReference>
<evidence type="ECO:0000313" key="7">
    <source>
        <dbReference type="Proteomes" id="UP000887577"/>
    </source>
</evidence>
<dbReference type="InterPro" id="IPR017959">
    <property type="entry name" value="Asn/Gln-tRNA_amidoTrfase_suB/E"/>
</dbReference>
<comment type="function">
    <text evidence="5">Allows the formation of correctly charged Gln-tRNA(Gln) through the transamidation of misacylated Glu-tRNA(Gln) in the mitochondria. The reaction takes place in the presence of glutamine and ATP through an activated gamma-phospho-Glu-tRNA(Gln).</text>
</comment>
<dbReference type="Proteomes" id="UP000887577">
    <property type="component" value="Unplaced"/>
</dbReference>
<dbReference type="NCBIfam" id="TIGR00133">
    <property type="entry name" value="gatB"/>
    <property type="match status" value="1"/>
</dbReference>
<evidence type="ECO:0000259" key="6">
    <source>
        <dbReference type="Pfam" id="PF02934"/>
    </source>
</evidence>
<comment type="subunit">
    <text evidence="5">Subunit of the heterotrimeric GatCAB amidotransferase (AdT) complex, composed of A, B and C subunits.</text>
</comment>
<dbReference type="EC" id="6.3.5.-" evidence="5"/>
<dbReference type="PROSITE" id="PS01234">
    <property type="entry name" value="GATB"/>
    <property type="match status" value="1"/>
</dbReference>
<evidence type="ECO:0000256" key="1">
    <source>
        <dbReference type="ARBA" id="ARBA00022598"/>
    </source>
</evidence>
<dbReference type="GO" id="GO:0030956">
    <property type="term" value="C:glutamyl-tRNA(Gln) amidotransferase complex"/>
    <property type="evidence" value="ECO:0007669"/>
    <property type="project" value="UniProtKB-UniRule"/>
</dbReference>
<dbReference type="GO" id="GO:0070681">
    <property type="term" value="P:glutaminyl-tRNAGln biosynthesis via transamidation"/>
    <property type="evidence" value="ECO:0007669"/>
    <property type="project" value="UniProtKB-UniRule"/>
</dbReference>
<dbReference type="PANTHER" id="PTHR11659:SF0">
    <property type="entry name" value="GLUTAMYL-TRNA(GLN) AMIDOTRANSFERASE SUBUNIT B, MITOCHONDRIAL"/>
    <property type="match status" value="1"/>
</dbReference>
<dbReference type="SUPFAM" id="SSF55931">
    <property type="entry name" value="Glutamine synthetase/guanido kinase"/>
    <property type="match status" value="1"/>
</dbReference>
<evidence type="ECO:0000256" key="5">
    <source>
        <dbReference type="HAMAP-Rule" id="MF_03147"/>
    </source>
</evidence>
<comment type="subcellular location">
    <subcellularLocation>
        <location evidence="5">Mitochondrion</location>
    </subcellularLocation>
</comment>
<accession>A0A914YPY3</accession>
<dbReference type="NCBIfam" id="NF004012">
    <property type="entry name" value="PRK05477.1-2"/>
    <property type="match status" value="1"/>
</dbReference>
<evidence type="ECO:0000256" key="4">
    <source>
        <dbReference type="ARBA" id="ARBA00022917"/>
    </source>
</evidence>
<dbReference type="GO" id="GO:0050567">
    <property type="term" value="F:glutaminyl-tRNA synthase (glutamine-hydrolyzing) activity"/>
    <property type="evidence" value="ECO:0007669"/>
    <property type="project" value="UniProtKB-UniRule"/>
</dbReference>
<reference evidence="8" key="1">
    <citation type="submission" date="2022-11" db="UniProtKB">
        <authorList>
            <consortium name="WormBaseParasite"/>
        </authorList>
    </citation>
    <scope>IDENTIFICATION</scope>
</reference>
<organism evidence="7 8">
    <name type="scientific">Panagrolaimus superbus</name>
    <dbReference type="NCBI Taxonomy" id="310955"/>
    <lineage>
        <taxon>Eukaryota</taxon>
        <taxon>Metazoa</taxon>
        <taxon>Ecdysozoa</taxon>
        <taxon>Nematoda</taxon>
        <taxon>Chromadorea</taxon>
        <taxon>Rhabditida</taxon>
        <taxon>Tylenchina</taxon>
        <taxon>Panagrolaimomorpha</taxon>
        <taxon>Panagrolaimoidea</taxon>
        <taxon>Panagrolaimidae</taxon>
        <taxon>Panagrolaimus</taxon>
    </lineage>
</organism>
<dbReference type="InterPro" id="IPR014746">
    <property type="entry name" value="Gln_synth/guanido_kin_cat_dom"/>
</dbReference>
<dbReference type="InterPro" id="IPR017958">
    <property type="entry name" value="Gln-tRNA_amidoTrfase_suB_CS"/>
</dbReference>
<keyword evidence="4 5" id="KW-0648">Protein biosynthesis</keyword>
<dbReference type="GO" id="GO:0005524">
    <property type="term" value="F:ATP binding"/>
    <property type="evidence" value="ECO:0007669"/>
    <property type="project" value="UniProtKB-KW"/>
</dbReference>
<keyword evidence="2 5" id="KW-0547">Nucleotide-binding</keyword>
<feature type="domain" description="Aspartyl/Glutamyl-tRNA(Gln) amidotransferase subunit B/E catalytic" evidence="6">
    <location>
        <begin position="31"/>
        <end position="313"/>
    </location>
</feature>
<evidence type="ECO:0000256" key="3">
    <source>
        <dbReference type="ARBA" id="ARBA00022840"/>
    </source>
</evidence>
<comment type="catalytic activity">
    <reaction evidence="5">
        <text>L-glutamyl-tRNA(Gln) + L-glutamine + ATP + H2O = L-glutaminyl-tRNA(Gln) + L-glutamate + ADP + phosphate + H(+)</text>
        <dbReference type="Rhea" id="RHEA:17521"/>
        <dbReference type="Rhea" id="RHEA-COMP:9681"/>
        <dbReference type="Rhea" id="RHEA-COMP:9684"/>
        <dbReference type="ChEBI" id="CHEBI:15377"/>
        <dbReference type="ChEBI" id="CHEBI:15378"/>
        <dbReference type="ChEBI" id="CHEBI:29985"/>
        <dbReference type="ChEBI" id="CHEBI:30616"/>
        <dbReference type="ChEBI" id="CHEBI:43474"/>
        <dbReference type="ChEBI" id="CHEBI:58359"/>
        <dbReference type="ChEBI" id="CHEBI:78520"/>
        <dbReference type="ChEBI" id="CHEBI:78521"/>
        <dbReference type="ChEBI" id="CHEBI:456216"/>
    </reaction>
</comment>